<dbReference type="InterPro" id="IPR001752">
    <property type="entry name" value="Kinesin_motor_dom"/>
</dbReference>
<feature type="compositionally biased region" description="Polar residues" evidence="8">
    <location>
        <begin position="633"/>
        <end position="646"/>
    </location>
</feature>
<accession>A0ABQ9YVR3</accession>
<feature type="coiled-coil region" evidence="7">
    <location>
        <begin position="487"/>
        <end position="521"/>
    </location>
</feature>
<feature type="region of interest" description="Disordered" evidence="8">
    <location>
        <begin position="1"/>
        <end position="28"/>
    </location>
</feature>
<dbReference type="EMBL" id="JAOYFB010000001">
    <property type="protein sequence ID" value="KAK4004740.1"/>
    <property type="molecule type" value="Genomic_DNA"/>
</dbReference>
<dbReference type="PANTHER" id="PTHR47969">
    <property type="entry name" value="CHROMOSOME-ASSOCIATED KINESIN KIF4A-RELATED"/>
    <property type="match status" value="1"/>
</dbReference>
<dbReference type="PRINTS" id="PR00380">
    <property type="entry name" value="KINESINHEAVY"/>
</dbReference>
<protein>
    <recommendedName>
        <fullName evidence="6">Kinesin-like protein</fullName>
    </recommendedName>
</protein>
<dbReference type="InterPro" id="IPR027417">
    <property type="entry name" value="P-loop_NTPase"/>
</dbReference>
<evidence type="ECO:0000256" key="1">
    <source>
        <dbReference type="ARBA" id="ARBA00004245"/>
    </source>
</evidence>
<dbReference type="Gene3D" id="3.40.850.10">
    <property type="entry name" value="Kinesin motor domain"/>
    <property type="match status" value="1"/>
</dbReference>
<reference evidence="10 11" key="1">
    <citation type="journal article" date="2023" name="Nucleic Acids Res.">
        <title>The hologenome of Daphnia magna reveals possible DNA methylation and microbiome-mediated evolution of the host genome.</title>
        <authorList>
            <person name="Chaturvedi A."/>
            <person name="Li X."/>
            <person name="Dhandapani V."/>
            <person name="Marshall H."/>
            <person name="Kissane S."/>
            <person name="Cuenca-Cambronero M."/>
            <person name="Asole G."/>
            <person name="Calvet F."/>
            <person name="Ruiz-Romero M."/>
            <person name="Marangio P."/>
            <person name="Guigo R."/>
            <person name="Rago D."/>
            <person name="Mirbahai L."/>
            <person name="Eastwood N."/>
            <person name="Colbourne J.K."/>
            <person name="Zhou J."/>
            <person name="Mallon E."/>
            <person name="Orsini L."/>
        </authorList>
    </citation>
    <scope>NUCLEOTIDE SEQUENCE [LARGE SCALE GENOMIC DNA]</scope>
    <source>
        <strain evidence="10">LRV0_1</strain>
    </source>
</reference>
<dbReference type="InterPro" id="IPR027640">
    <property type="entry name" value="Kinesin-like_fam"/>
</dbReference>
<evidence type="ECO:0000256" key="4">
    <source>
        <dbReference type="ARBA" id="ARBA00023212"/>
    </source>
</evidence>
<keyword evidence="6" id="KW-0493">Microtubule</keyword>
<comment type="similarity">
    <text evidence="5 6">Belongs to the TRAFAC class myosin-kinesin ATPase superfamily. Kinesin family.</text>
</comment>
<evidence type="ECO:0000313" key="11">
    <source>
        <dbReference type="Proteomes" id="UP001234178"/>
    </source>
</evidence>
<dbReference type="SMART" id="SM00129">
    <property type="entry name" value="KISc"/>
    <property type="match status" value="1"/>
</dbReference>
<keyword evidence="7" id="KW-0175">Coiled coil</keyword>
<feature type="compositionally biased region" description="Basic residues" evidence="8">
    <location>
        <begin position="1"/>
        <end position="12"/>
    </location>
</feature>
<evidence type="ECO:0000256" key="3">
    <source>
        <dbReference type="ARBA" id="ARBA00022840"/>
    </source>
</evidence>
<gene>
    <name evidence="10" type="ORF">OUZ56_006465</name>
</gene>
<feature type="binding site" evidence="5">
    <location>
        <begin position="151"/>
        <end position="158"/>
    </location>
    <ligand>
        <name>ATP</name>
        <dbReference type="ChEBI" id="CHEBI:30616"/>
    </ligand>
</feature>
<feature type="compositionally biased region" description="Polar residues" evidence="8">
    <location>
        <begin position="14"/>
        <end position="28"/>
    </location>
</feature>
<evidence type="ECO:0000256" key="6">
    <source>
        <dbReference type="RuleBase" id="RU000394"/>
    </source>
</evidence>
<feature type="compositionally biased region" description="Polar residues" evidence="8">
    <location>
        <begin position="563"/>
        <end position="581"/>
    </location>
</feature>
<dbReference type="InterPro" id="IPR036961">
    <property type="entry name" value="Kinesin_motor_dom_sf"/>
</dbReference>
<keyword evidence="11" id="KW-1185">Reference proteome</keyword>
<keyword evidence="5 6" id="KW-0505">Motor protein</keyword>
<keyword evidence="4" id="KW-0963">Cytoplasm</keyword>
<keyword evidence="3 5" id="KW-0067">ATP-binding</keyword>
<keyword evidence="2 5" id="KW-0547">Nucleotide-binding</keyword>
<feature type="compositionally biased region" description="Polar residues" evidence="8">
    <location>
        <begin position="689"/>
        <end position="703"/>
    </location>
</feature>
<organism evidence="10 11">
    <name type="scientific">Daphnia magna</name>
    <dbReference type="NCBI Taxonomy" id="35525"/>
    <lineage>
        <taxon>Eukaryota</taxon>
        <taxon>Metazoa</taxon>
        <taxon>Ecdysozoa</taxon>
        <taxon>Arthropoda</taxon>
        <taxon>Crustacea</taxon>
        <taxon>Branchiopoda</taxon>
        <taxon>Diplostraca</taxon>
        <taxon>Cladocera</taxon>
        <taxon>Anomopoda</taxon>
        <taxon>Daphniidae</taxon>
        <taxon>Daphnia</taxon>
    </lineage>
</organism>
<comment type="caution">
    <text evidence="10">The sequence shown here is derived from an EMBL/GenBank/DDBJ whole genome shotgun (WGS) entry which is preliminary data.</text>
</comment>
<dbReference type="PANTHER" id="PTHR47969:SF33">
    <property type="entry name" value="KINESIN-LIKE PROTEIN"/>
    <property type="match status" value="1"/>
</dbReference>
<name>A0ABQ9YVR3_9CRUS</name>
<dbReference type="Pfam" id="PF00225">
    <property type="entry name" value="Kinesin"/>
    <property type="match status" value="1"/>
</dbReference>
<proteinExistence type="inferred from homology"/>
<evidence type="ECO:0000256" key="7">
    <source>
        <dbReference type="SAM" id="Coils"/>
    </source>
</evidence>
<evidence type="ECO:0000256" key="5">
    <source>
        <dbReference type="PROSITE-ProRule" id="PRU00283"/>
    </source>
</evidence>
<dbReference type="PROSITE" id="PS50067">
    <property type="entry name" value="KINESIN_MOTOR_2"/>
    <property type="match status" value="1"/>
</dbReference>
<evidence type="ECO:0000259" key="9">
    <source>
        <dbReference type="PROSITE" id="PS50067"/>
    </source>
</evidence>
<dbReference type="CDD" id="cd00106">
    <property type="entry name" value="KISc"/>
    <property type="match status" value="1"/>
</dbReference>
<comment type="subcellular location">
    <subcellularLocation>
        <location evidence="1">Cytoplasm</location>
        <location evidence="1">Cytoskeleton</location>
    </subcellularLocation>
</comment>
<dbReference type="Proteomes" id="UP001234178">
    <property type="component" value="Unassembled WGS sequence"/>
</dbReference>
<feature type="region of interest" description="Disordered" evidence="8">
    <location>
        <begin position="554"/>
        <end position="581"/>
    </location>
</feature>
<dbReference type="SUPFAM" id="SSF52540">
    <property type="entry name" value="P-loop containing nucleoside triphosphate hydrolases"/>
    <property type="match status" value="1"/>
</dbReference>
<feature type="region of interest" description="Disordered" evidence="8">
    <location>
        <begin position="631"/>
        <end position="661"/>
    </location>
</feature>
<evidence type="ECO:0000313" key="10">
    <source>
        <dbReference type="EMBL" id="KAK4004740.1"/>
    </source>
</evidence>
<sequence>MGLTRNGKKGSVRRATSSEGFGSASTYSNTSSFGSLADLGNDNGVDDLGNISVVVRVRPLSEREIQRNDDTIIQVVSHEQIMMRPDVRPNGQSALSGAQSTFNQTLTAKTFTFNSVFDQTATQSEMMDKSGVAKVIAMAMEGYSTTIFCYGQTGSGKTHTLTGPPHLDKPNPFSEEHGLIYRAFVHLFDRLKENTKSDCTYIIKASFLEIYNEKVIDLLNLSTFKKPLQVRWSRASGGFYVENLFTVECEEFDDLLAVLEEGMRNRAVGSHGMNDYSSRSHTILTVHVISELQASEEGVYLSRHGKINFVDLAGSEMTKKTNSQGKTLEEANNINKSLMVLGYCISQLSDPRKRNGHIPYRDSKLTQLLSDSLAGNGITLMVACVSPARSNLSETLNTLRYAARAKHIRNKPVVVMDPREALILSLKRAVMALQEENVHLRNLIDLEKSSSQQPERPLTAVIRSSSTEQVLLAGAATDTPRFSELPAHEAHQLLHSLLQENRALRKENADLYSLREALLRQQEAVTKHNERLIKQIEGKPIRTSQPIMTFLSPDGPSKIEPTNGGSVSARTSPLPQLKRSNSLTSISGRSSLANPLSQSVTLLNQQSPTMGLNGTGILPMAVSREMTKRGFNASKSADSRTSNDIASESLDNDRASLSPPQVYGHRKKLTDLKIDLNFVPKKNKVNKNISLPSPNKIRASSEQPRIRAMSTGTPNGTAGREY</sequence>
<feature type="region of interest" description="Disordered" evidence="8">
    <location>
        <begin position="686"/>
        <end position="722"/>
    </location>
</feature>
<evidence type="ECO:0000256" key="8">
    <source>
        <dbReference type="SAM" id="MobiDB-lite"/>
    </source>
</evidence>
<evidence type="ECO:0000256" key="2">
    <source>
        <dbReference type="ARBA" id="ARBA00022741"/>
    </source>
</evidence>
<dbReference type="PROSITE" id="PS00411">
    <property type="entry name" value="KINESIN_MOTOR_1"/>
    <property type="match status" value="1"/>
</dbReference>
<dbReference type="InterPro" id="IPR019821">
    <property type="entry name" value="Kinesin_motor_CS"/>
</dbReference>
<feature type="domain" description="Kinesin motor" evidence="9">
    <location>
        <begin position="50"/>
        <end position="408"/>
    </location>
</feature>
<keyword evidence="4" id="KW-0206">Cytoskeleton</keyword>